<feature type="chain" id="PRO_5010313706" evidence="1">
    <location>
        <begin position="17"/>
        <end position="558"/>
    </location>
</feature>
<dbReference type="InParanoid" id="A0A1S3H689"/>
<accession>A0A1S3H689</accession>
<gene>
    <name evidence="3" type="primary">LOC106152457</name>
</gene>
<evidence type="ECO:0000256" key="1">
    <source>
        <dbReference type="SAM" id="SignalP"/>
    </source>
</evidence>
<name>A0A1S3H689_LINAN</name>
<reference evidence="3" key="1">
    <citation type="submission" date="2025-08" db="UniProtKB">
        <authorList>
            <consortium name="RefSeq"/>
        </authorList>
    </citation>
    <scope>IDENTIFICATION</scope>
    <source>
        <tissue evidence="3">Gonads</tissue>
    </source>
</reference>
<dbReference type="AlphaFoldDB" id="A0A1S3H689"/>
<keyword evidence="2" id="KW-1185">Reference proteome</keyword>
<evidence type="ECO:0000313" key="2">
    <source>
        <dbReference type="Proteomes" id="UP000085678"/>
    </source>
</evidence>
<dbReference type="OrthoDB" id="6059742at2759"/>
<feature type="signal peptide" evidence="1">
    <location>
        <begin position="1"/>
        <end position="16"/>
    </location>
</feature>
<sequence>MERLIVLLLCLTASYAAQPPACEAQVDSLGAKVDALMRQLQLQQLFVEEKVRSDADSGIKQVPTTSTGTRPYFSQTHVGDTVGNIRPVPSKKNMFDIGSLIAVLNGVEFRAKRHTIELRTPHKTSKTFHATEPITLPTVPPQVKSKGDVTKQIAEMREWFRNFQDVSTRSGRNFYPYFKSVFCYLEGTWLEADKKDPLSADFLNTQYNVKFQGYTGAYNDEKYDYLPTTMIDLINDTIPVFGKWNYRIMCHTPKTVIKRDRFRVIDNIALRMAKNLTFEEYKDSDYARFQLNPRNSKYDTSKSEYFAGRGLLDIIMEEIPGLDNYPGKNVDDGLFEAVYPLSSKIATQPKLNSAYYNRWFRVMRKGAMGLTVRHRGYSDESIFTAQTTQQKVAGMHLDACNGRGKSRVCVNYYQKWSYAVPLFVTYLTPLGQWNPYNLKKQTNDATVTSGGRTGGLSSTKAYNGYSDQHLYLTPAEFFSAPSTPEDPIKGVLDAKGTVRSVRASGQRFVFPEIPGVRGRVRQTYPIFPVHTDGSVVSKELAALVDMVTKSNTFANLFK</sequence>
<dbReference type="KEGG" id="lak:106152457"/>
<dbReference type="Proteomes" id="UP000085678">
    <property type="component" value="Unplaced"/>
</dbReference>
<evidence type="ECO:0000313" key="3">
    <source>
        <dbReference type="RefSeq" id="XP_013381502.1"/>
    </source>
</evidence>
<dbReference type="STRING" id="7574.A0A1S3H689"/>
<dbReference type="GeneID" id="106152457"/>
<organism evidence="2 3">
    <name type="scientific">Lingula anatina</name>
    <name type="common">Brachiopod</name>
    <name type="synonym">Lingula unguis</name>
    <dbReference type="NCBI Taxonomy" id="7574"/>
    <lineage>
        <taxon>Eukaryota</taxon>
        <taxon>Metazoa</taxon>
        <taxon>Spiralia</taxon>
        <taxon>Lophotrochozoa</taxon>
        <taxon>Brachiopoda</taxon>
        <taxon>Linguliformea</taxon>
        <taxon>Lingulata</taxon>
        <taxon>Lingulida</taxon>
        <taxon>Linguloidea</taxon>
        <taxon>Lingulidae</taxon>
        <taxon>Lingula</taxon>
    </lineage>
</organism>
<proteinExistence type="predicted"/>
<protein>
    <submittedName>
        <fullName evidence="3">Uncharacterized protein LOC106152457</fullName>
    </submittedName>
</protein>
<dbReference type="RefSeq" id="XP_013381502.1">
    <property type="nucleotide sequence ID" value="XM_013526048.1"/>
</dbReference>
<keyword evidence="1" id="KW-0732">Signal</keyword>